<evidence type="ECO:0000313" key="4">
    <source>
        <dbReference type="Proteomes" id="UP000559256"/>
    </source>
</evidence>
<gene>
    <name evidence="3" type="ORF">D9758_015165</name>
</gene>
<feature type="region of interest" description="Disordered" evidence="1">
    <location>
        <begin position="86"/>
        <end position="109"/>
    </location>
</feature>
<sequence>MNGNVPEVSSLIPTTTTFSFIITSFFTITSMSKNQRKCLDIIVPSPDHLLYTHPNPSFDHSPRQPVLRVVRLVWLGLQSGENPFRERDFFGEGGEGQRVESWTEEVVGT</sequence>
<accession>A0A8H5FQ93</accession>
<dbReference type="Proteomes" id="UP000559256">
    <property type="component" value="Unassembled WGS sequence"/>
</dbReference>
<evidence type="ECO:0000256" key="1">
    <source>
        <dbReference type="SAM" id="MobiDB-lite"/>
    </source>
</evidence>
<evidence type="ECO:0000313" key="3">
    <source>
        <dbReference type="EMBL" id="KAF5345625.1"/>
    </source>
</evidence>
<keyword evidence="4" id="KW-1185">Reference proteome</keyword>
<keyword evidence="2" id="KW-1133">Transmembrane helix</keyword>
<feature type="compositionally biased region" description="Basic and acidic residues" evidence="1">
    <location>
        <begin position="86"/>
        <end position="98"/>
    </location>
</feature>
<proteinExistence type="predicted"/>
<protein>
    <submittedName>
        <fullName evidence="3">Uncharacterized protein</fullName>
    </submittedName>
</protein>
<reference evidence="3 4" key="1">
    <citation type="journal article" date="2020" name="ISME J.">
        <title>Uncovering the hidden diversity of litter-decomposition mechanisms in mushroom-forming fungi.</title>
        <authorList>
            <person name="Floudas D."/>
            <person name="Bentzer J."/>
            <person name="Ahren D."/>
            <person name="Johansson T."/>
            <person name="Persson P."/>
            <person name="Tunlid A."/>
        </authorList>
    </citation>
    <scope>NUCLEOTIDE SEQUENCE [LARGE SCALE GENOMIC DNA]</scope>
    <source>
        <strain evidence="3 4">CBS 291.85</strain>
    </source>
</reference>
<dbReference type="EMBL" id="JAACJM010000110">
    <property type="protein sequence ID" value="KAF5345625.1"/>
    <property type="molecule type" value="Genomic_DNA"/>
</dbReference>
<feature type="transmembrane region" description="Helical" evidence="2">
    <location>
        <begin position="12"/>
        <end position="31"/>
    </location>
</feature>
<keyword evidence="2" id="KW-0472">Membrane</keyword>
<name>A0A8H5FQ93_9AGAR</name>
<dbReference type="AlphaFoldDB" id="A0A8H5FQ93"/>
<comment type="caution">
    <text evidence="3">The sequence shown here is derived from an EMBL/GenBank/DDBJ whole genome shotgun (WGS) entry which is preliminary data.</text>
</comment>
<evidence type="ECO:0000256" key="2">
    <source>
        <dbReference type="SAM" id="Phobius"/>
    </source>
</evidence>
<keyword evidence="2" id="KW-0812">Transmembrane</keyword>
<organism evidence="3 4">
    <name type="scientific">Tetrapyrgos nigripes</name>
    <dbReference type="NCBI Taxonomy" id="182062"/>
    <lineage>
        <taxon>Eukaryota</taxon>
        <taxon>Fungi</taxon>
        <taxon>Dikarya</taxon>
        <taxon>Basidiomycota</taxon>
        <taxon>Agaricomycotina</taxon>
        <taxon>Agaricomycetes</taxon>
        <taxon>Agaricomycetidae</taxon>
        <taxon>Agaricales</taxon>
        <taxon>Marasmiineae</taxon>
        <taxon>Marasmiaceae</taxon>
        <taxon>Tetrapyrgos</taxon>
    </lineage>
</organism>